<dbReference type="Gene3D" id="1.10.287.110">
    <property type="entry name" value="DnaJ domain"/>
    <property type="match status" value="1"/>
</dbReference>
<comment type="function">
    <text evidence="2">Acts as a dual histone chaperone and heat shock co-chaperone. As a histone chaperone, forms a co-chaperone complex with MCM2 and histone H3-H4 heterodimers; and may thereby assist MCM2 in histone H3-H4 heterodimer recognition and facilitate the assembly of histones into nucleosomes. May also act as a histone co-chaperone together with TONSL. May recruit histone chaperones ASF1A, NASP and SPT2 to histone H3-H4 heterodimers. Also plays a role as co-chaperone of the HSP70 family of molecular chaperone proteins, such as HSPA1A, HSPA1B and HSPA8. As a co-chaperone, may play a role in the recruitment of HSP70-type molecular chaperone machinery to histone H3-H4 substrates, thereby maintaining the histone structural integrity. Exhibits activity to assemble histones onto DNA in vitro.</text>
</comment>
<dbReference type="PRINTS" id="PR00625">
    <property type="entry name" value="JDOMAIN"/>
</dbReference>
<feature type="region of interest" description="Disordered" evidence="4">
    <location>
        <begin position="186"/>
        <end position="208"/>
    </location>
</feature>
<dbReference type="CDD" id="cd06257">
    <property type="entry name" value="DnaJ"/>
    <property type="match status" value="1"/>
</dbReference>
<protein>
    <recommendedName>
        <fullName evidence="3">DnaJ homolog subfamily C member 9</fullName>
    </recommendedName>
</protein>
<evidence type="ECO:0000256" key="2">
    <source>
        <dbReference type="ARBA" id="ARBA00054761"/>
    </source>
</evidence>
<evidence type="ECO:0000256" key="1">
    <source>
        <dbReference type="ARBA" id="ARBA00022553"/>
    </source>
</evidence>
<dbReference type="GO" id="GO:0031072">
    <property type="term" value="F:heat shock protein binding"/>
    <property type="evidence" value="ECO:0007669"/>
    <property type="project" value="TreeGrafter"/>
</dbReference>
<dbReference type="InterPro" id="IPR001623">
    <property type="entry name" value="DnaJ_domain"/>
</dbReference>
<feature type="domain" description="J" evidence="5">
    <location>
        <begin position="15"/>
        <end position="84"/>
    </location>
</feature>
<keyword evidence="1" id="KW-0597">Phosphoprotein</keyword>
<dbReference type="InterPro" id="IPR036869">
    <property type="entry name" value="J_dom_sf"/>
</dbReference>
<name>E4X3N5_OIKDI</name>
<sequence>MGLLEECQELFGSENLFEIFKIDDPKSATESKIKKAYYKLSLKYHPDKANDNERDAHTKKFQVLSKIHQILSEKQKRELYIETGEIDDEGHGFDENTDLMDYWRQVYPKITLDQIKKFTEEYQGSDEERIDLLDAYKKHKGKMGKIMEEIPASTFEDEDRFVIILKQAIKDKELKSYKAFTNESAASKRERREASLGEQDEAEQHAKDLGISKIKDTDCLAALILSKNKARGSFLDDLEAKYAPKPKKAKTGNGKKGKAKKT</sequence>
<dbReference type="OrthoDB" id="110024at2759"/>
<dbReference type="PANTHER" id="PTHR44144">
    <property type="entry name" value="DNAJ HOMOLOG SUBFAMILY C MEMBER 9"/>
    <property type="match status" value="1"/>
</dbReference>
<evidence type="ECO:0000313" key="6">
    <source>
        <dbReference type="EMBL" id="CBY18239.1"/>
    </source>
</evidence>
<dbReference type="InterPro" id="IPR056453">
    <property type="entry name" value="HTH_DNAJC9"/>
</dbReference>
<dbReference type="PANTHER" id="PTHR44144:SF1">
    <property type="entry name" value="DNAJ HOMOLOG SUBFAMILY C MEMBER 9"/>
    <property type="match status" value="1"/>
</dbReference>
<gene>
    <name evidence="6" type="ORF">GSOID_T00017878001</name>
</gene>
<accession>E4X3N5</accession>
<dbReference type="InterPro" id="IPR052594">
    <property type="entry name" value="J_domain-containing_protein"/>
</dbReference>
<proteinExistence type="predicted"/>
<evidence type="ECO:0000256" key="3">
    <source>
        <dbReference type="ARBA" id="ARBA00071610"/>
    </source>
</evidence>
<organism evidence="6">
    <name type="scientific">Oikopleura dioica</name>
    <name type="common">Tunicate</name>
    <dbReference type="NCBI Taxonomy" id="34765"/>
    <lineage>
        <taxon>Eukaryota</taxon>
        <taxon>Metazoa</taxon>
        <taxon>Chordata</taxon>
        <taxon>Tunicata</taxon>
        <taxon>Appendicularia</taxon>
        <taxon>Copelata</taxon>
        <taxon>Oikopleuridae</taxon>
        <taxon>Oikopleura</taxon>
    </lineage>
</organism>
<evidence type="ECO:0000259" key="5">
    <source>
        <dbReference type="PROSITE" id="PS50076"/>
    </source>
</evidence>
<feature type="compositionally biased region" description="Basic and acidic residues" evidence="4">
    <location>
        <begin position="186"/>
        <end position="195"/>
    </location>
</feature>
<dbReference type="Proteomes" id="UP000001307">
    <property type="component" value="Unassembled WGS sequence"/>
</dbReference>
<dbReference type="InParanoid" id="E4X3N5"/>
<dbReference type="AlphaFoldDB" id="E4X3N5"/>
<dbReference type="FunFam" id="1.10.287.110:FF:000035">
    <property type="entry name" value="DnaJ homolog subfamily C member 9"/>
    <property type="match status" value="1"/>
</dbReference>
<dbReference type="EMBL" id="FN653023">
    <property type="protein sequence ID" value="CBY18239.1"/>
    <property type="molecule type" value="Genomic_DNA"/>
</dbReference>
<keyword evidence="7" id="KW-1185">Reference proteome</keyword>
<dbReference type="PROSITE" id="PS50076">
    <property type="entry name" value="DNAJ_2"/>
    <property type="match status" value="1"/>
</dbReference>
<dbReference type="GO" id="GO:0005737">
    <property type="term" value="C:cytoplasm"/>
    <property type="evidence" value="ECO:0007669"/>
    <property type="project" value="TreeGrafter"/>
</dbReference>
<evidence type="ECO:0000256" key="4">
    <source>
        <dbReference type="SAM" id="MobiDB-lite"/>
    </source>
</evidence>
<dbReference type="Pfam" id="PF00226">
    <property type="entry name" value="DnaJ"/>
    <property type="match status" value="1"/>
</dbReference>
<dbReference type="SMART" id="SM00271">
    <property type="entry name" value="DnaJ"/>
    <property type="match status" value="1"/>
</dbReference>
<dbReference type="SUPFAM" id="SSF46565">
    <property type="entry name" value="Chaperone J-domain"/>
    <property type="match status" value="1"/>
</dbReference>
<reference evidence="6" key="1">
    <citation type="journal article" date="2010" name="Science">
        <title>Plasticity of animal genome architecture unmasked by rapid evolution of a pelagic tunicate.</title>
        <authorList>
            <person name="Denoeud F."/>
            <person name="Henriet S."/>
            <person name="Mungpakdee S."/>
            <person name="Aury J.M."/>
            <person name="Da Silva C."/>
            <person name="Brinkmann H."/>
            <person name="Mikhaleva J."/>
            <person name="Olsen L.C."/>
            <person name="Jubin C."/>
            <person name="Canestro C."/>
            <person name="Bouquet J.M."/>
            <person name="Danks G."/>
            <person name="Poulain J."/>
            <person name="Campsteijn C."/>
            <person name="Adamski M."/>
            <person name="Cross I."/>
            <person name="Yadetie F."/>
            <person name="Muffato M."/>
            <person name="Louis A."/>
            <person name="Butcher S."/>
            <person name="Tsagkogeorga G."/>
            <person name="Konrad A."/>
            <person name="Singh S."/>
            <person name="Jensen M.F."/>
            <person name="Cong E.H."/>
            <person name="Eikeseth-Otteraa H."/>
            <person name="Noel B."/>
            <person name="Anthouard V."/>
            <person name="Porcel B.M."/>
            <person name="Kachouri-Lafond R."/>
            <person name="Nishino A."/>
            <person name="Ugolini M."/>
            <person name="Chourrout P."/>
            <person name="Nishida H."/>
            <person name="Aasland R."/>
            <person name="Huzurbazar S."/>
            <person name="Westhof E."/>
            <person name="Delsuc F."/>
            <person name="Lehrach H."/>
            <person name="Reinhardt R."/>
            <person name="Weissenbach J."/>
            <person name="Roy S.W."/>
            <person name="Artiguenave F."/>
            <person name="Postlethwait J.H."/>
            <person name="Manak J.R."/>
            <person name="Thompson E.M."/>
            <person name="Jaillon O."/>
            <person name="Du Pasquier L."/>
            <person name="Boudinot P."/>
            <person name="Liberles D.A."/>
            <person name="Volff J.N."/>
            <person name="Philippe H."/>
            <person name="Lenhard B."/>
            <person name="Roest Crollius H."/>
            <person name="Wincker P."/>
            <person name="Chourrout D."/>
        </authorList>
    </citation>
    <scope>NUCLEOTIDE SEQUENCE [LARGE SCALE GENOMIC DNA]</scope>
</reference>
<evidence type="ECO:0000313" key="7">
    <source>
        <dbReference type="Proteomes" id="UP000001307"/>
    </source>
</evidence>
<dbReference type="Pfam" id="PF23302">
    <property type="entry name" value="HTH_DNAJC9"/>
    <property type="match status" value="1"/>
</dbReference>
<dbReference type="GO" id="GO:0005634">
    <property type="term" value="C:nucleus"/>
    <property type="evidence" value="ECO:0007669"/>
    <property type="project" value="TreeGrafter"/>
</dbReference>